<evidence type="ECO:0000256" key="4">
    <source>
        <dbReference type="ARBA" id="ARBA00023033"/>
    </source>
</evidence>
<feature type="region of interest" description="Disordered" evidence="5">
    <location>
        <begin position="25"/>
        <end position="44"/>
    </location>
</feature>
<evidence type="ECO:0000313" key="7">
    <source>
        <dbReference type="Proteomes" id="UP000595437"/>
    </source>
</evidence>
<dbReference type="PANTHER" id="PTHR24300:SF375">
    <property type="entry name" value="CYTOCHROME P450 FAMILY"/>
    <property type="match status" value="1"/>
</dbReference>
<protein>
    <submittedName>
        <fullName evidence="6">Cytochrome P450_ family 2 subfamily J_ polypeptide 20</fullName>
    </submittedName>
</protein>
<evidence type="ECO:0000256" key="2">
    <source>
        <dbReference type="ARBA" id="ARBA00022723"/>
    </source>
</evidence>
<evidence type="ECO:0000256" key="1">
    <source>
        <dbReference type="ARBA" id="ARBA00010617"/>
    </source>
</evidence>
<name>A0A7T8H044_CALRO</name>
<dbReference type="Gene3D" id="1.10.630.10">
    <property type="entry name" value="Cytochrome P450"/>
    <property type="match status" value="2"/>
</dbReference>
<dbReference type="InterPro" id="IPR002401">
    <property type="entry name" value="Cyt_P450_E_grp-I"/>
</dbReference>
<keyword evidence="7" id="KW-1185">Reference proteome</keyword>
<keyword evidence="4" id="KW-0560">Oxidoreductase</keyword>
<dbReference type="GO" id="GO:0006082">
    <property type="term" value="P:organic acid metabolic process"/>
    <property type="evidence" value="ECO:0007669"/>
    <property type="project" value="TreeGrafter"/>
</dbReference>
<dbReference type="GO" id="GO:0016712">
    <property type="term" value="F:oxidoreductase activity, acting on paired donors, with incorporation or reduction of molecular oxygen, reduced flavin or flavoprotein as one donor, and incorporation of one atom of oxygen"/>
    <property type="evidence" value="ECO:0007669"/>
    <property type="project" value="TreeGrafter"/>
</dbReference>
<feature type="non-terminal residue" evidence="6">
    <location>
        <position position="1"/>
    </location>
</feature>
<accession>A0A7T8H044</accession>
<evidence type="ECO:0000313" key="6">
    <source>
        <dbReference type="EMBL" id="QQP41012.1"/>
    </source>
</evidence>
<dbReference type="InterPro" id="IPR001128">
    <property type="entry name" value="Cyt_P450"/>
</dbReference>
<dbReference type="OrthoDB" id="3934656at2759"/>
<dbReference type="PANTHER" id="PTHR24300">
    <property type="entry name" value="CYTOCHROME P450 508A4-RELATED"/>
    <property type="match status" value="1"/>
</dbReference>
<dbReference type="InterPro" id="IPR036396">
    <property type="entry name" value="Cyt_P450_sf"/>
</dbReference>
<dbReference type="PRINTS" id="PR00463">
    <property type="entry name" value="EP450I"/>
</dbReference>
<dbReference type="AlphaFoldDB" id="A0A7T8H044"/>
<evidence type="ECO:0000256" key="5">
    <source>
        <dbReference type="SAM" id="MobiDB-lite"/>
    </source>
</evidence>
<keyword evidence="2" id="KW-0479">Metal-binding</keyword>
<dbReference type="GO" id="GO:0020037">
    <property type="term" value="F:heme binding"/>
    <property type="evidence" value="ECO:0007669"/>
    <property type="project" value="InterPro"/>
</dbReference>
<dbReference type="GO" id="GO:0006805">
    <property type="term" value="P:xenobiotic metabolic process"/>
    <property type="evidence" value="ECO:0007669"/>
    <property type="project" value="TreeGrafter"/>
</dbReference>
<dbReference type="GO" id="GO:0005506">
    <property type="term" value="F:iron ion binding"/>
    <property type="evidence" value="ECO:0007669"/>
    <property type="project" value="InterPro"/>
</dbReference>
<dbReference type="Pfam" id="PF00067">
    <property type="entry name" value="p450"/>
    <property type="match status" value="2"/>
</dbReference>
<gene>
    <name evidence="6" type="ORF">FKW44_015258</name>
</gene>
<dbReference type="EMBL" id="CP045899">
    <property type="protein sequence ID" value="QQP41012.1"/>
    <property type="molecule type" value="Genomic_DNA"/>
</dbReference>
<keyword evidence="3" id="KW-0408">Iron</keyword>
<dbReference type="GO" id="GO:0005737">
    <property type="term" value="C:cytoplasm"/>
    <property type="evidence" value="ECO:0007669"/>
    <property type="project" value="TreeGrafter"/>
</dbReference>
<proteinExistence type="inferred from homology"/>
<keyword evidence="4" id="KW-0503">Monooxygenase</keyword>
<dbReference type="Proteomes" id="UP000595437">
    <property type="component" value="Chromosome 10"/>
</dbReference>
<organism evidence="6 7">
    <name type="scientific">Caligus rogercresseyi</name>
    <name type="common">Sea louse</name>
    <dbReference type="NCBI Taxonomy" id="217165"/>
    <lineage>
        <taxon>Eukaryota</taxon>
        <taxon>Metazoa</taxon>
        <taxon>Ecdysozoa</taxon>
        <taxon>Arthropoda</taxon>
        <taxon>Crustacea</taxon>
        <taxon>Multicrustacea</taxon>
        <taxon>Hexanauplia</taxon>
        <taxon>Copepoda</taxon>
        <taxon>Siphonostomatoida</taxon>
        <taxon>Caligidae</taxon>
        <taxon>Caligus</taxon>
    </lineage>
</organism>
<sequence length="288" mass="33374">MAGRPQHFYTQHIKAMMGILLGSSTPKVTHGKPKEDSPYETEKSRLWQEDSGVHNLRRSQIPLDIIEILMSELFNGPIVNVIWQIIASTRCDHNNEQDRKILDGISSLLKGSYDPRFFVPALSWFLIEEHEENLDENAPNDFIDNYLIEMRLGKDPTFTKHQLVVICMDLFIAGSETSSTTLIWMVFFMRFHEDVQDKCFQEIKEGGRHGLTSVLHGYSKGDSTDGKHCPRSIFHVNLEDIEVEGYKIPKGNYFTANLRKFHFDPNVFEDPETFKPTRFYNKKLDPQF</sequence>
<dbReference type="SUPFAM" id="SSF48264">
    <property type="entry name" value="Cytochrome P450"/>
    <property type="match status" value="1"/>
</dbReference>
<evidence type="ECO:0000256" key="3">
    <source>
        <dbReference type="ARBA" id="ARBA00023004"/>
    </source>
</evidence>
<dbReference type="InterPro" id="IPR050182">
    <property type="entry name" value="Cytochrome_P450_fam2"/>
</dbReference>
<comment type="similarity">
    <text evidence="1">Belongs to the cytochrome P450 family.</text>
</comment>
<feature type="compositionally biased region" description="Basic and acidic residues" evidence="5">
    <location>
        <begin position="32"/>
        <end position="44"/>
    </location>
</feature>
<reference evidence="7" key="1">
    <citation type="submission" date="2021-01" db="EMBL/GenBank/DDBJ databases">
        <title>Caligus Genome Assembly.</title>
        <authorList>
            <person name="Gallardo-Escarate C."/>
        </authorList>
    </citation>
    <scope>NUCLEOTIDE SEQUENCE [LARGE SCALE GENOMIC DNA]</scope>
</reference>